<dbReference type="RefSeq" id="WP_095072192.1">
    <property type="nucleotide sequence ID" value="NZ_LT899436.1"/>
</dbReference>
<feature type="transmembrane region" description="Helical" evidence="1">
    <location>
        <begin position="61"/>
        <end position="79"/>
    </location>
</feature>
<accession>A0A238UAG9</accession>
<organism evidence="3 4">
    <name type="scientific">Tenacibaculum jejuense</name>
    <dbReference type="NCBI Taxonomy" id="584609"/>
    <lineage>
        <taxon>Bacteria</taxon>
        <taxon>Pseudomonadati</taxon>
        <taxon>Bacteroidota</taxon>
        <taxon>Flavobacteriia</taxon>
        <taxon>Flavobacteriales</taxon>
        <taxon>Flavobacteriaceae</taxon>
        <taxon>Tenacibaculum</taxon>
    </lineage>
</organism>
<protein>
    <recommendedName>
        <fullName evidence="2">DUF4236 domain-containing protein</fullName>
    </recommendedName>
</protein>
<sequence>MGFRYRKRIKLGKGVGLNISKSGITPSIRTKRGTISSRGYTIKTGVKGVSYRKTFTKNKPVGCLGILFLIVSVFTIFRIKK</sequence>
<feature type="domain" description="DUF4236" evidence="2">
    <location>
        <begin position="3"/>
        <end position="52"/>
    </location>
</feature>
<evidence type="ECO:0000259" key="2">
    <source>
        <dbReference type="Pfam" id="PF14020"/>
    </source>
</evidence>
<keyword evidence="1" id="KW-0472">Membrane</keyword>
<evidence type="ECO:0000313" key="3">
    <source>
        <dbReference type="EMBL" id="SNR15986.1"/>
    </source>
</evidence>
<keyword evidence="1" id="KW-1133">Transmembrane helix</keyword>
<gene>
    <name evidence="3" type="ORF">TJEJU_2301</name>
</gene>
<dbReference type="OrthoDB" id="983149at2"/>
<dbReference type="Proteomes" id="UP000215214">
    <property type="component" value="Chromosome TJEJU"/>
</dbReference>
<keyword evidence="4" id="KW-1185">Reference proteome</keyword>
<evidence type="ECO:0000256" key="1">
    <source>
        <dbReference type="SAM" id="Phobius"/>
    </source>
</evidence>
<dbReference type="Pfam" id="PF14020">
    <property type="entry name" value="DUF4236"/>
    <property type="match status" value="1"/>
</dbReference>
<name>A0A238UAG9_9FLAO</name>
<keyword evidence="1" id="KW-0812">Transmembrane</keyword>
<dbReference type="KEGG" id="tje:TJEJU_2301"/>
<reference evidence="3 4" key="1">
    <citation type="submission" date="2017-07" db="EMBL/GenBank/DDBJ databases">
        <authorList>
            <person name="Sun Z.S."/>
            <person name="Albrecht U."/>
            <person name="Echele G."/>
            <person name="Lee C.C."/>
        </authorList>
    </citation>
    <scope>NUCLEOTIDE SEQUENCE [LARGE SCALE GENOMIC DNA]</scope>
    <source>
        <strain evidence="4">type strain: KCTC 22618</strain>
    </source>
</reference>
<dbReference type="AlphaFoldDB" id="A0A238UAG9"/>
<dbReference type="EMBL" id="LT899436">
    <property type="protein sequence ID" value="SNR15986.1"/>
    <property type="molecule type" value="Genomic_DNA"/>
</dbReference>
<evidence type="ECO:0000313" key="4">
    <source>
        <dbReference type="Proteomes" id="UP000215214"/>
    </source>
</evidence>
<dbReference type="InterPro" id="IPR025330">
    <property type="entry name" value="DUF4236"/>
</dbReference>
<proteinExistence type="predicted"/>